<dbReference type="SUPFAM" id="SSF50129">
    <property type="entry name" value="GroES-like"/>
    <property type="match status" value="1"/>
</dbReference>
<dbReference type="SUPFAM" id="SSF51735">
    <property type="entry name" value="NAD(P)-binding Rossmann-fold domains"/>
    <property type="match status" value="1"/>
</dbReference>
<dbReference type="InterPro" id="IPR036291">
    <property type="entry name" value="NAD(P)-bd_dom_sf"/>
</dbReference>
<dbReference type="Pfam" id="PF13602">
    <property type="entry name" value="ADH_zinc_N_2"/>
    <property type="match status" value="1"/>
</dbReference>
<feature type="domain" description="Enoyl reductase (ER)" evidence="1">
    <location>
        <begin position="10"/>
        <end position="320"/>
    </location>
</feature>
<dbReference type="Gene3D" id="3.90.180.10">
    <property type="entry name" value="Medium-chain alcohol dehydrogenases, catalytic domain"/>
    <property type="match status" value="1"/>
</dbReference>
<dbReference type="AlphaFoldDB" id="A0A7W5GBP0"/>
<dbReference type="Pfam" id="PF08240">
    <property type="entry name" value="ADH_N"/>
    <property type="match status" value="1"/>
</dbReference>
<evidence type="ECO:0000313" key="2">
    <source>
        <dbReference type="EMBL" id="MBB3154030.1"/>
    </source>
</evidence>
<organism evidence="2 3">
    <name type="scientific">Paenibacillus endophyticus</name>
    <dbReference type="NCBI Taxonomy" id="1294268"/>
    <lineage>
        <taxon>Bacteria</taxon>
        <taxon>Bacillati</taxon>
        <taxon>Bacillota</taxon>
        <taxon>Bacilli</taxon>
        <taxon>Bacillales</taxon>
        <taxon>Paenibacillaceae</taxon>
        <taxon>Paenibacillus</taxon>
    </lineage>
</organism>
<dbReference type="RefSeq" id="WP_183566711.1">
    <property type="nucleotide sequence ID" value="NZ_CBCSLB010000013.1"/>
</dbReference>
<comment type="caution">
    <text evidence="2">The sequence shown here is derived from an EMBL/GenBank/DDBJ whole genome shotgun (WGS) entry which is preliminary data.</text>
</comment>
<evidence type="ECO:0000313" key="3">
    <source>
        <dbReference type="Proteomes" id="UP000518605"/>
    </source>
</evidence>
<dbReference type="EMBL" id="JACHXW010000013">
    <property type="protein sequence ID" value="MBB3154030.1"/>
    <property type="molecule type" value="Genomic_DNA"/>
</dbReference>
<dbReference type="InterPro" id="IPR052733">
    <property type="entry name" value="Chloroplast_QOR"/>
</dbReference>
<protein>
    <submittedName>
        <fullName evidence="2">NADPH:quinone reductase-like Zn-dependent oxidoreductase</fullName>
    </submittedName>
</protein>
<sequence>MRVVSAAKYGSPEVLQLKELEKPIPKHNEILVKVHATTVNVGDCRMRSFTVPPLFWLPGRIALGFRKPRNPIFGMELAGEVEAVGKHVKRYKAGDQVLASTFGVHFGAHAEYKCIPEDGVIVSKPDNMTYEEAATLSIGATTALFFLKRGNIRPGQKVLIIGASGSVGTFAVQLAKYFGAEVSGVCSTANIDMVKSLGADTAIDYTQVDFTLNGQTYDIIFDTIGKTTFPQCRHSLNKHGFYLHTGMAGSEMKVLWHSMTTDKKVIGGTAVPRTEELLFIKELVESGQLKSVIDRCFPLEQMIEAHKYVDLGHKKGNVVIRMLG</sequence>
<dbReference type="Proteomes" id="UP000518605">
    <property type="component" value="Unassembled WGS sequence"/>
</dbReference>
<dbReference type="InterPro" id="IPR011032">
    <property type="entry name" value="GroES-like_sf"/>
</dbReference>
<dbReference type="GO" id="GO:0016491">
    <property type="term" value="F:oxidoreductase activity"/>
    <property type="evidence" value="ECO:0007669"/>
    <property type="project" value="InterPro"/>
</dbReference>
<keyword evidence="3" id="KW-1185">Reference proteome</keyword>
<dbReference type="Gene3D" id="3.40.50.720">
    <property type="entry name" value="NAD(P)-binding Rossmann-like Domain"/>
    <property type="match status" value="1"/>
</dbReference>
<dbReference type="PANTHER" id="PTHR44013:SF1">
    <property type="entry name" value="ZINC-TYPE ALCOHOL DEHYDROGENASE-LIKE PROTEIN C16A3.02C"/>
    <property type="match status" value="1"/>
</dbReference>
<name>A0A7W5GBP0_9BACL</name>
<gene>
    <name evidence="2" type="ORF">FHS16_004106</name>
</gene>
<dbReference type="SMART" id="SM00829">
    <property type="entry name" value="PKS_ER"/>
    <property type="match status" value="1"/>
</dbReference>
<dbReference type="CDD" id="cd08267">
    <property type="entry name" value="MDR1"/>
    <property type="match status" value="1"/>
</dbReference>
<proteinExistence type="predicted"/>
<evidence type="ECO:0000259" key="1">
    <source>
        <dbReference type="SMART" id="SM00829"/>
    </source>
</evidence>
<dbReference type="InterPro" id="IPR020843">
    <property type="entry name" value="ER"/>
</dbReference>
<dbReference type="InterPro" id="IPR013154">
    <property type="entry name" value="ADH-like_N"/>
</dbReference>
<reference evidence="2 3" key="1">
    <citation type="submission" date="2020-08" db="EMBL/GenBank/DDBJ databases">
        <title>Genomic Encyclopedia of Type Strains, Phase III (KMG-III): the genomes of soil and plant-associated and newly described type strains.</title>
        <authorList>
            <person name="Whitman W."/>
        </authorList>
    </citation>
    <scope>NUCLEOTIDE SEQUENCE [LARGE SCALE GENOMIC DNA]</scope>
    <source>
        <strain evidence="2 3">CECT 8234</strain>
    </source>
</reference>
<accession>A0A7W5GBP0</accession>
<dbReference type="PANTHER" id="PTHR44013">
    <property type="entry name" value="ZINC-TYPE ALCOHOL DEHYDROGENASE-LIKE PROTEIN C16A3.02C"/>
    <property type="match status" value="1"/>
</dbReference>